<protein>
    <submittedName>
        <fullName evidence="1">Transcription elongation GreA/GreB family factor</fullName>
    </submittedName>
</protein>
<evidence type="ECO:0000313" key="1">
    <source>
        <dbReference type="EMBL" id="MDR6783055.1"/>
    </source>
</evidence>
<reference evidence="1" key="1">
    <citation type="submission" date="2023-07" db="EMBL/GenBank/DDBJ databases">
        <title>Sorghum-associated microbial communities from plants grown in Nebraska, USA.</title>
        <authorList>
            <person name="Schachtman D."/>
        </authorList>
    </citation>
    <scope>NUCLEOTIDE SEQUENCE</scope>
    <source>
        <strain evidence="1">2697</strain>
    </source>
</reference>
<sequence length="154" mass="16952">MDRVVNMDKEHLYQLCLNFIEQRIQTAETALAQAREASNDDTKSSAGDKYETSREMMQQDIDRNKRLLIDAQDNLKVLEAVGHTAAADTISGGSLVHTSEGIFYISISAGQLQIEGKTVFAISAASPIGKLMLGHKKGDDFTFNGKKYKIIAVE</sequence>
<organism evidence="1 2">
    <name type="scientific">Pedobacter africanus</name>
    <dbReference type="NCBI Taxonomy" id="151894"/>
    <lineage>
        <taxon>Bacteria</taxon>
        <taxon>Pseudomonadati</taxon>
        <taxon>Bacteroidota</taxon>
        <taxon>Sphingobacteriia</taxon>
        <taxon>Sphingobacteriales</taxon>
        <taxon>Sphingobacteriaceae</taxon>
        <taxon>Pedobacter</taxon>
    </lineage>
</organism>
<name>A0ACC6KUM0_9SPHI</name>
<accession>A0ACC6KUM0</accession>
<evidence type="ECO:0000313" key="2">
    <source>
        <dbReference type="Proteomes" id="UP001246858"/>
    </source>
</evidence>
<comment type="caution">
    <text evidence="1">The sequence shown here is derived from an EMBL/GenBank/DDBJ whole genome shotgun (WGS) entry which is preliminary data.</text>
</comment>
<dbReference type="Proteomes" id="UP001246858">
    <property type="component" value="Unassembled WGS sequence"/>
</dbReference>
<proteinExistence type="predicted"/>
<keyword evidence="2" id="KW-1185">Reference proteome</keyword>
<dbReference type="EMBL" id="JAVDTF010000001">
    <property type="protein sequence ID" value="MDR6783055.1"/>
    <property type="molecule type" value="Genomic_DNA"/>
</dbReference>
<gene>
    <name evidence="1" type="ORF">J2X78_001607</name>
</gene>